<comment type="catalytic activity">
    <reaction evidence="6 9">
        <text>L-glutamate + H(+) = 4-aminobutanoate + CO2</text>
        <dbReference type="Rhea" id="RHEA:17785"/>
        <dbReference type="ChEBI" id="CHEBI:15378"/>
        <dbReference type="ChEBI" id="CHEBI:16526"/>
        <dbReference type="ChEBI" id="CHEBI:29985"/>
        <dbReference type="ChEBI" id="CHEBI:59888"/>
        <dbReference type="EC" id="4.1.1.15"/>
    </reaction>
</comment>
<protein>
    <recommendedName>
        <fullName evidence="3 9">Glutamate decarboxylase</fullName>
        <ecNumber evidence="3 9">4.1.1.15</ecNumber>
    </recommendedName>
</protein>
<evidence type="ECO:0000256" key="1">
    <source>
        <dbReference type="ARBA" id="ARBA00001933"/>
    </source>
</evidence>
<evidence type="ECO:0000256" key="4">
    <source>
        <dbReference type="ARBA" id="ARBA00022898"/>
    </source>
</evidence>
<dbReference type="EMBL" id="FOFT01000001">
    <property type="protein sequence ID" value="SEP88030.1"/>
    <property type="molecule type" value="Genomic_DNA"/>
</dbReference>
<keyword evidence="4 7" id="KW-0663">Pyridoxal phosphate</keyword>
<dbReference type="EC" id="4.1.1.15" evidence="3 9"/>
<evidence type="ECO:0000256" key="2">
    <source>
        <dbReference type="ARBA" id="ARBA00009533"/>
    </source>
</evidence>
<dbReference type="PANTHER" id="PTHR43321:SF3">
    <property type="entry name" value="GLUTAMATE DECARBOXYLASE"/>
    <property type="match status" value="1"/>
</dbReference>
<sequence>MMIDLPGNSTRNAVPARPASWRLPQEPTTAGAAYQAVQDELRPDVRPQLNLATFITTGMEPEAERLMADFLYNNTVDGVQPLHTADLEQRCVAALADLWHAPDPDSAVGTSTGGSSEACMLAGLAMLMLWRSRTSDSRGRPNLVMSAAVHVCWAKFCAYWDVDARQIPVRDGGSGIDPHAAAEACDTDTIGVVTVLGTTYDGFYEPVQQVCAALDRRCARDGVDVQVHVDAASGGMVAPFLDPALVWDFRLPRVSSINTSGHKYGLVAPGLGWVLWRDQRVVPAELGFSTDYTGGRLSTQTLTFTRPVAPVVAQYYQFLRLGAEGYRAVVQRCRDLARSLAAHLGQFHEMRLISSADHLPVVAFTTHDHAVFSVTDLADRLRNRGWLVPTYTLPPDQADVTVARIVCRNDLSDVLARRLADDLADAITALRAGCGGSRSQRHRDVVPWGAEIAPALNGEGVGTSERKGPADLVELVAIDGASASLRA</sequence>
<evidence type="ECO:0000256" key="7">
    <source>
        <dbReference type="PIRSR" id="PIRSR602129-50"/>
    </source>
</evidence>
<dbReference type="PANTHER" id="PTHR43321">
    <property type="entry name" value="GLUTAMATE DECARBOXYLASE"/>
    <property type="match status" value="1"/>
</dbReference>
<evidence type="ECO:0000256" key="3">
    <source>
        <dbReference type="ARBA" id="ARBA00012421"/>
    </source>
</evidence>
<dbReference type="GO" id="GO:0004058">
    <property type="term" value="F:aromatic-L-amino-acid decarboxylase activity"/>
    <property type="evidence" value="ECO:0007669"/>
    <property type="project" value="UniProtKB-ARBA"/>
</dbReference>
<comment type="similarity">
    <text evidence="2 8">Belongs to the group II decarboxylase family.</text>
</comment>
<dbReference type="Gene3D" id="3.90.1150.160">
    <property type="match status" value="1"/>
</dbReference>
<dbReference type="GO" id="GO:0006538">
    <property type="term" value="P:L-glutamate catabolic process"/>
    <property type="evidence" value="ECO:0007669"/>
    <property type="project" value="TreeGrafter"/>
</dbReference>
<dbReference type="InterPro" id="IPR002129">
    <property type="entry name" value="PyrdxlP-dep_de-COase"/>
</dbReference>
<evidence type="ECO:0000313" key="11">
    <source>
        <dbReference type="Proteomes" id="UP000199028"/>
    </source>
</evidence>
<dbReference type="Gene3D" id="3.40.640.10">
    <property type="entry name" value="Type I PLP-dependent aspartate aminotransferase-like (Major domain)"/>
    <property type="match status" value="1"/>
</dbReference>
<dbReference type="InterPro" id="IPR010107">
    <property type="entry name" value="Glutamate_decarboxylase"/>
</dbReference>
<dbReference type="NCBIfam" id="TIGR01788">
    <property type="entry name" value="Glu-decarb-GAD"/>
    <property type="match status" value="1"/>
</dbReference>
<feature type="modified residue" description="N6-(pyridoxal phosphate)lysine" evidence="7">
    <location>
        <position position="263"/>
    </location>
</feature>
<dbReference type="Proteomes" id="UP000199028">
    <property type="component" value="Unassembled WGS sequence"/>
</dbReference>
<keyword evidence="11" id="KW-1185">Reference proteome</keyword>
<comment type="cofactor">
    <cofactor evidence="1 7 8">
        <name>pyridoxal 5'-phosphate</name>
        <dbReference type="ChEBI" id="CHEBI:597326"/>
    </cofactor>
</comment>
<reference evidence="11" key="1">
    <citation type="submission" date="2016-10" db="EMBL/GenBank/DDBJ databases">
        <authorList>
            <person name="Varghese N."/>
            <person name="Submissions S."/>
        </authorList>
    </citation>
    <scope>NUCLEOTIDE SEQUENCE [LARGE SCALE GENOMIC DNA]</scope>
    <source>
        <strain evidence="11">CGMCC 4.578</strain>
    </source>
</reference>
<gene>
    <name evidence="10" type="ORF">SAMN05216195_101478</name>
</gene>
<dbReference type="AlphaFoldDB" id="A0A1H9BG79"/>
<evidence type="ECO:0000256" key="8">
    <source>
        <dbReference type="RuleBase" id="RU000382"/>
    </source>
</evidence>
<name>A0A1H9BG79_9PSEU</name>
<organism evidence="10 11">
    <name type="scientific">Lentzea flaviverrucosa</name>
    <dbReference type="NCBI Taxonomy" id="200379"/>
    <lineage>
        <taxon>Bacteria</taxon>
        <taxon>Bacillati</taxon>
        <taxon>Actinomycetota</taxon>
        <taxon>Actinomycetes</taxon>
        <taxon>Pseudonocardiales</taxon>
        <taxon>Pseudonocardiaceae</taxon>
        <taxon>Lentzea</taxon>
    </lineage>
</organism>
<evidence type="ECO:0000256" key="5">
    <source>
        <dbReference type="ARBA" id="ARBA00023239"/>
    </source>
</evidence>
<dbReference type="SUPFAM" id="SSF53383">
    <property type="entry name" value="PLP-dependent transferases"/>
    <property type="match status" value="1"/>
</dbReference>
<dbReference type="Pfam" id="PF00282">
    <property type="entry name" value="Pyridoxal_deC"/>
    <property type="match status" value="1"/>
</dbReference>
<evidence type="ECO:0000256" key="9">
    <source>
        <dbReference type="RuleBase" id="RU361171"/>
    </source>
</evidence>
<keyword evidence="9" id="KW-0210">Decarboxylase</keyword>
<evidence type="ECO:0000313" key="10">
    <source>
        <dbReference type="EMBL" id="SEP88030.1"/>
    </source>
</evidence>
<dbReference type="GO" id="GO:0004351">
    <property type="term" value="F:glutamate decarboxylase activity"/>
    <property type="evidence" value="ECO:0007669"/>
    <property type="project" value="UniProtKB-EC"/>
</dbReference>
<evidence type="ECO:0000256" key="6">
    <source>
        <dbReference type="ARBA" id="ARBA00048868"/>
    </source>
</evidence>
<proteinExistence type="inferred from homology"/>
<dbReference type="InterPro" id="IPR015424">
    <property type="entry name" value="PyrdxlP-dep_Trfase"/>
</dbReference>
<dbReference type="GO" id="GO:0005829">
    <property type="term" value="C:cytosol"/>
    <property type="evidence" value="ECO:0007669"/>
    <property type="project" value="TreeGrafter"/>
</dbReference>
<dbReference type="InterPro" id="IPR015421">
    <property type="entry name" value="PyrdxlP-dep_Trfase_major"/>
</dbReference>
<accession>A0A1H9BG79</accession>
<keyword evidence="5 8" id="KW-0456">Lyase</keyword>
<dbReference type="GO" id="GO:0030170">
    <property type="term" value="F:pyridoxal phosphate binding"/>
    <property type="evidence" value="ECO:0007669"/>
    <property type="project" value="InterPro"/>
</dbReference>
<dbReference type="Gene3D" id="4.10.280.50">
    <property type="match status" value="1"/>
</dbReference>